<accession>A0A0A9DCY8</accession>
<proteinExistence type="predicted"/>
<dbReference type="AlphaFoldDB" id="A0A0A9DCY8"/>
<sequence>MLIVLLGQRLPNQYNILVNKQSLKINSMQYLIQSLSVLFVQYKQDMFYFTPSGYVLFYILKLIRKGIVVSF</sequence>
<protein>
    <submittedName>
        <fullName evidence="1">Uncharacterized protein</fullName>
    </submittedName>
</protein>
<reference evidence="1" key="2">
    <citation type="journal article" date="2015" name="Data Brief">
        <title>Shoot transcriptome of the giant reed, Arundo donax.</title>
        <authorList>
            <person name="Barrero R.A."/>
            <person name="Guerrero F.D."/>
            <person name="Moolhuijzen P."/>
            <person name="Goolsby J.A."/>
            <person name="Tidwell J."/>
            <person name="Bellgard S.E."/>
            <person name="Bellgard M.I."/>
        </authorList>
    </citation>
    <scope>NUCLEOTIDE SEQUENCE</scope>
    <source>
        <tissue evidence="1">Shoot tissue taken approximately 20 cm above the soil surface</tissue>
    </source>
</reference>
<evidence type="ECO:0000313" key="1">
    <source>
        <dbReference type="EMBL" id="JAD83520.1"/>
    </source>
</evidence>
<reference evidence="1" key="1">
    <citation type="submission" date="2014-09" db="EMBL/GenBank/DDBJ databases">
        <authorList>
            <person name="Magalhaes I.L.F."/>
            <person name="Oliveira U."/>
            <person name="Santos F.R."/>
            <person name="Vidigal T.H.D.A."/>
            <person name="Brescovit A.D."/>
            <person name="Santos A.J."/>
        </authorList>
    </citation>
    <scope>NUCLEOTIDE SEQUENCE</scope>
    <source>
        <tissue evidence="1">Shoot tissue taken approximately 20 cm above the soil surface</tissue>
    </source>
</reference>
<dbReference type="EMBL" id="GBRH01214375">
    <property type="protein sequence ID" value="JAD83520.1"/>
    <property type="molecule type" value="Transcribed_RNA"/>
</dbReference>
<organism evidence="1">
    <name type="scientific">Arundo donax</name>
    <name type="common">Giant reed</name>
    <name type="synonym">Donax arundinaceus</name>
    <dbReference type="NCBI Taxonomy" id="35708"/>
    <lineage>
        <taxon>Eukaryota</taxon>
        <taxon>Viridiplantae</taxon>
        <taxon>Streptophyta</taxon>
        <taxon>Embryophyta</taxon>
        <taxon>Tracheophyta</taxon>
        <taxon>Spermatophyta</taxon>
        <taxon>Magnoliopsida</taxon>
        <taxon>Liliopsida</taxon>
        <taxon>Poales</taxon>
        <taxon>Poaceae</taxon>
        <taxon>PACMAD clade</taxon>
        <taxon>Arundinoideae</taxon>
        <taxon>Arundineae</taxon>
        <taxon>Arundo</taxon>
    </lineage>
</organism>
<name>A0A0A9DCY8_ARUDO</name>